<feature type="transmembrane region" description="Helical" evidence="5">
    <location>
        <begin position="159"/>
        <end position="180"/>
    </location>
</feature>
<dbReference type="STRING" id="126957.T1IYP2"/>
<dbReference type="AlphaFoldDB" id="T1IYP2"/>
<keyword evidence="4 5" id="KW-0472">Membrane</keyword>
<keyword evidence="3 5" id="KW-1133">Transmembrane helix</keyword>
<dbReference type="GO" id="GO:0016020">
    <property type="term" value="C:membrane"/>
    <property type="evidence" value="ECO:0007669"/>
    <property type="project" value="UniProtKB-SubCell"/>
</dbReference>
<feature type="transmembrane region" description="Helical" evidence="5">
    <location>
        <begin position="405"/>
        <end position="421"/>
    </location>
</feature>
<organism evidence="6 7">
    <name type="scientific">Strigamia maritima</name>
    <name type="common">European centipede</name>
    <name type="synonym">Geophilus maritimus</name>
    <dbReference type="NCBI Taxonomy" id="126957"/>
    <lineage>
        <taxon>Eukaryota</taxon>
        <taxon>Metazoa</taxon>
        <taxon>Ecdysozoa</taxon>
        <taxon>Arthropoda</taxon>
        <taxon>Myriapoda</taxon>
        <taxon>Chilopoda</taxon>
        <taxon>Pleurostigmophora</taxon>
        <taxon>Geophilomorpha</taxon>
        <taxon>Linotaeniidae</taxon>
        <taxon>Strigamia</taxon>
    </lineage>
</organism>
<feature type="transmembrane region" description="Helical" evidence="5">
    <location>
        <begin position="70"/>
        <end position="92"/>
    </location>
</feature>
<accession>T1IYP2</accession>
<feature type="transmembrane region" description="Helical" evidence="5">
    <location>
        <begin position="104"/>
        <end position="121"/>
    </location>
</feature>
<sequence length="454" mass="52071">MSYIPHHYCKPPSNISYNASYITKDQCTINSYPYNRSKGRIPCPNGWTYETLRGEIYPSNEFDLVCEREYLFRLALTVPYIGVMLGSVVFGYLSDKYGRRTTTVLALPLLTVVTTACAYVPDLTTFMLVRFLAGFFSQGAQTSATTYASELFRRKTRTIISYTCAFIAAVCLPLQMYLMFLPESVPWLISKYKLKQSKEILEKFAKFNKLPVSETLEDDLQEQAQEFVYRQSKSSLKNFKILLCHPSLTRITLSITYMMWVLDRLNESSCSRTLYLYRLVNNLVIGGLSFSISALEGNVWPCQNFQSLIRLLWRVMHYWIYFNILFQKLAPSDKNNSSVYGFNKQESDDSNCWHASNICIRIISYISTVLSTGIGICSTASRLGSTLTPQSLYTLNHIWEPLPETLYGVLMLIAVALILFLPETFNRSMPRTLDDIDKMVEKSRDEETTPNNNT</sequence>
<protein>
    <recommendedName>
        <fullName evidence="8">Major facilitator superfamily (MFS) profile domain-containing protein</fullName>
    </recommendedName>
</protein>
<evidence type="ECO:0008006" key="8">
    <source>
        <dbReference type="Google" id="ProtNLM"/>
    </source>
</evidence>
<evidence type="ECO:0000256" key="3">
    <source>
        <dbReference type="ARBA" id="ARBA00022989"/>
    </source>
</evidence>
<dbReference type="PANTHER" id="PTHR24064">
    <property type="entry name" value="SOLUTE CARRIER FAMILY 22 MEMBER"/>
    <property type="match status" value="1"/>
</dbReference>
<dbReference type="PhylomeDB" id="T1IYP2"/>
<evidence type="ECO:0000256" key="1">
    <source>
        <dbReference type="ARBA" id="ARBA00004141"/>
    </source>
</evidence>
<keyword evidence="7" id="KW-1185">Reference proteome</keyword>
<evidence type="ECO:0000256" key="5">
    <source>
        <dbReference type="SAM" id="Phobius"/>
    </source>
</evidence>
<dbReference type="HOGENOM" id="CLU_001265_33_4_1"/>
<reference evidence="7" key="1">
    <citation type="submission" date="2011-05" db="EMBL/GenBank/DDBJ databases">
        <authorList>
            <person name="Richards S.R."/>
            <person name="Qu J."/>
            <person name="Jiang H."/>
            <person name="Jhangiani S.N."/>
            <person name="Agravi P."/>
            <person name="Goodspeed R."/>
            <person name="Gross S."/>
            <person name="Mandapat C."/>
            <person name="Jackson L."/>
            <person name="Mathew T."/>
            <person name="Pu L."/>
            <person name="Thornton R."/>
            <person name="Saada N."/>
            <person name="Wilczek-Boney K.B."/>
            <person name="Lee S."/>
            <person name="Kovar C."/>
            <person name="Wu Y."/>
            <person name="Scherer S.E."/>
            <person name="Worley K.C."/>
            <person name="Muzny D.M."/>
            <person name="Gibbs R."/>
        </authorList>
    </citation>
    <scope>NUCLEOTIDE SEQUENCE</scope>
    <source>
        <strain evidence="7">Brora</strain>
    </source>
</reference>
<feature type="transmembrane region" description="Helical" evidence="5">
    <location>
        <begin position="362"/>
        <end position="385"/>
    </location>
</feature>
<evidence type="ECO:0000256" key="2">
    <source>
        <dbReference type="ARBA" id="ARBA00022692"/>
    </source>
</evidence>
<dbReference type="eggNOG" id="KOG0255">
    <property type="taxonomic scope" value="Eukaryota"/>
</dbReference>
<dbReference type="Proteomes" id="UP000014500">
    <property type="component" value="Unassembled WGS sequence"/>
</dbReference>
<dbReference type="OMA" id="ITWDACY"/>
<comment type="subcellular location">
    <subcellularLocation>
        <location evidence="1">Membrane</location>
        <topology evidence="1">Multi-pass membrane protein</topology>
    </subcellularLocation>
</comment>
<evidence type="ECO:0000313" key="6">
    <source>
        <dbReference type="EnsemblMetazoa" id="SMAR006357-PA"/>
    </source>
</evidence>
<dbReference type="EMBL" id="JH431693">
    <property type="status" value="NOT_ANNOTATED_CDS"/>
    <property type="molecule type" value="Genomic_DNA"/>
</dbReference>
<reference evidence="6" key="2">
    <citation type="submission" date="2015-02" db="UniProtKB">
        <authorList>
            <consortium name="EnsemblMetazoa"/>
        </authorList>
    </citation>
    <scope>IDENTIFICATION</scope>
</reference>
<dbReference type="GO" id="GO:0022857">
    <property type="term" value="F:transmembrane transporter activity"/>
    <property type="evidence" value="ECO:0007669"/>
    <property type="project" value="InterPro"/>
</dbReference>
<dbReference type="InterPro" id="IPR011701">
    <property type="entry name" value="MFS"/>
</dbReference>
<dbReference type="InterPro" id="IPR036259">
    <property type="entry name" value="MFS_trans_sf"/>
</dbReference>
<proteinExistence type="predicted"/>
<dbReference type="Gene3D" id="1.20.1250.20">
    <property type="entry name" value="MFS general substrate transporter like domains"/>
    <property type="match status" value="3"/>
</dbReference>
<evidence type="ECO:0000256" key="4">
    <source>
        <dbReference type="ARBA" id="ARBA00023136"/>
    </source>
</evidence>
<dbReference type="Pfam" id="PF07690">
    <property type="entry name" value="MFS_1"/>
    <property type="match status" value="1"/>
</dbReference>
<dbReference type="EnsemblMetazoa" id="SMAR006357-RA">
    <property type="protein sequence ID" value="SMAR006357-PA"/>
    <property type="gene ID" value="SMAR006357"/>
</dbReference>
<evidence type="ECO:0000313" key="7">
    <source>
        <dbReference type="Proteomes" id="UP000014500"/>
    </source>
</evidence>
<keyword evidence="2 5" id="KW-0812">Transmembrane</keyword>
<name>T1IYP2_STRMM</name>
<dbReference type="SUPFAM" id="SSF103473">
    <property type="entry name" value="MFS general substrate transporter"/>
    <property type="match status" value="1"/>
</dbReference>